<sequence length="72" mass="8209">MVFGELFNGKRYRPIYTIILNAIGCGETKLIAVQQSAVLFARNYVAVRRLVNRGYNKSFMFLKQCSVKTSVD</sequence>
<dbReference type="EMBL" id="UYRT01086897">
    <property type="protein sequence ID" value="VDN31900.1"/>
    <property type="molecule type" value="Genomic_DNA"/>
</dbReference>
<organism evidence="3">
    <name type="scientific">Gongylonema pulchrum</name>
    <dbReference type="NCBI Taxonomy" id="637853"/>
    <lineage>
        <taxon>Eukaryota</taxon>
        <taxon>Metazoa</taxon>
        <taxon>Ecdysozoa</taxon>
        <taxon>Nematoda</taxon>
        <taxon>Chromadorea</taxon>
        <taxon>Rhabditida</taxon>
        <taxon>Spirurina</taxon>
        <taxon>Spiruromorpha</taxon>
        <taxon>Spiruroidea</taxon>
        <taxon>Gongylonematidae</taxon>
        <taxon>Gongylonema</taxon>
    </lineage>
</organism>
<reference evidence="1 2" key="2">
    <citation type="submission" date="2018-11" db="EMBL/GenBank/DDBJ databases">
        <authorList>
            <consortium name="Pathogen Informatics"/>
        </authorList>
    </citation>
    <scope>NUCLEOTIDE SEQUENCE [LARGE SCALE GENOMIC DNA]</scope>
</reference>
<reference evidence="3" key="1">
    <citation type="submission" date="2016-06" db="UniProtKB">
        <authorList>
            <consortium name="WormBaseParasite"/>
        </authorList>
    </citation>
    <scope>IDENTIFICATION</scope>
</reference>
<gene>
    <name evidence="1" type="ORF">GPUH_LOCUS18512</name>
</gene>
<dbReference type="Proteomes" id="UP000271098">
    <property type="component" value="Unassembled WGS sequence"/>
</dbReference>
<name>A0A183EC21_9BILA</name>
<accession>A0A183EC21</accession>
<proteinExistence type="predicted"/>
<evidence type="ECO:0000313" key="2">
    <source>
        <dbReference type="Proteomes" id="UP000271098"/>
    </source>
</evidence>
<protein>
    <submittedName>
        <fullName evidence="3">Transposase</fullName>
    </submittedName>
</protein>
<evidence type="ECO:0000313" key="3">
    <source>
        <dbReference type="WBParaSite" id="GPUH_0001853701-mRNA-1"/>
    </source>
</evidence>
<dbReference type="AlphaFoldDB" id="A0A183EC21"/>
<evidence type="ECO:0000313" key="1">
    <source>
        <dbReference type="EMBL" id="VDN31900.1"/>
    </source>
</evidence>
<keyword evidence="2" id="KW-1185">Reference proteome</keyword>
<dbReference type="WBParaSite" id="GPUH_0001853701-mRNA-1">
    <property type="protein sequence ID" value="GPUH_0001853701-mRNA-1"/>
    <property type="gene ID" value="GPUH_0001853701"/>
</dbReference>